<feature type="non-terminal residue" evidence="7">
    <location>
        <position position="140"/>
    </location>
</feature>
<evidence type="ECO:0000313" key="8">
    <source>
        <dbReference type="Proteomes" id="UP000728032"/>
    </source>
</evidence>
<dbReference type="Proteomes" id="UP000728032">
    <property type="component" value="Unassembled WGS sequence"/>
</dbReference>
<evidence type="ECO:0000256" key="1">
    <source>
        <dbReference type="ARBA" id="ARBA00007824"/>
    </source>
</evidence>
<dbReference type="GO" id="GO:0016410">
    <property type="term" value="F:N-acyltransferase activity"/>
    <property type="evidence" value="ECO:0007669"/>
    <property type="project" value="TreeGrafter"/>
</dbReference>
<dbReference type="EMBL" id="CAJPVJ010005454">
    <property type="protein sequence ID" value="CAG2169553.1"/>
    <property type="molecule type" value="Genomic_DNA"/>
</dbReference>
<dbReference type="InterPro" id="IPR051496">
    <property type="entry name" value="H-rev107_PLA/AT"/>
</dbReference>
<keyword evidence="8" id="KW-1185">Reference proteome</keyword>
<accession>A0A7R9QPG8</accession>
<dbReference type="GO" id="GO:0070292">
    <property type="term" value="P:N-acylphosphatidylethanolamine metabolic process"/>
    <property type="evidence" value="ECO:0007669"/>
    <property type="project" value="TreeGrafter"/>
</dbReference>
<gene>
    <name evidence="7" type="ORF">ONB1V03_LOCUS9029</name>
</gene>
<evidence type="ECO:0000256" key="2">
    <source>
        <dbReference type="ARBA" id="ARBA00022679"/>
    </source>
</evidence>
<dbReference type="PANTHER" id="PTHR13943">
    <property type="entry name" value="HRAS-LIKE SUPPRESSOR - RELATED"/>
    <property type="match status" value="1"/>
</dbReference>
<organism evidence="7">
    <name type="scientific">Oppiella nova</name>
    <dbReference type="NCBI Taxonomy" id="334625"/>
    <lineage>
        <taxon>Eukaryota</taxon>
        <taxon>Metazoa</taxon>
        <taxon>Ecdysozoa</taxon>
        <taxon>Arthropoda</taxon>
        <taxon>Chelicerata</taxon>
        <taxon>Arachnida</taxon>
        <taxon>Acari</taxon>
        <taxon>Acariformes</taxon>
        <taxon>Sarcoptiformes</taxon>
        <taxon>Oribatida</taxon>
        <taxon>Brachypylina</taxon>
        <taxon>Oppioidea</taxon>
        <taxon>Oppiidae</taxon>
        <taxon>Oppiella</taxon>
    </lineage>
</organism>
<dbReference type="InterPro" id="IPR007053">
    <property type="entry name" value="LRAT_dom"/>
</dbReference>
<evidence type="ECO:0000256" key="5">
    <source>
        <dbReference type="SAM" id="Phobius"/>
    </source>
</evidence>
<dbReference type="OrthoDB" id="10051797at2759"/>
<dbReference type="PROSITE" id="PS51934">
    <property type="entry name" value="LRAT"/>
    <property type="match status" value="1"/>
</dbReference>
<keyword evidence="4" id="KW-0443">Lipid metabolism</keyword>
<proteinExistence type="inferred from homology"/>
<sequence length="140" mass="15395">MSDKNEHKRRSGSGLGIAIGVAGVAAGVAAAVWEYKKEKSEMDGQLIQMREECANPFVSVYNVNPMVGDLIEIQRKNYSHWAVYVGNGFVIHLNSNENIFDTEVKYTVNSLTDVVEGCECRVNNLETAAKSKNLVALDVD</sequence>
<feature type="domain" description="LRAT" evidence="6">
    <location>
        <begin position="70"/>
        <end position="140"/>
    </location>
</feature>
<dbReference type="Gene3D" id="3.90.1720.10">
    <property type="entry name" value="endopeptidase domain like (from Nostoc punctiforme)"/>
    <property type="match status" value="1"/>
</dbReference>
<evidence type="ECO:0000256" key="3">
    <source>
        <dbReference type="ARBA" id="ARBA00022801"/>
    </source>
</evidence>
<dbReference type="PANTHER" id="PTHR13943:SF77">
    <property type="entry name" value="LRAT DOMAIN-CONTAINING PROTEIN"/>
    <property type="match status" value="1"/>
</dbReference>
<dbReference type="GO" id="GO:0008970">
    <property type="term" value="F:phospholipase A1 activity"/>
    <property type="evidence" value="ECO:0007669"/>
    <property type="project" value="TreeGrafter"/>
</dbReference>
<name>A0A7R9QPG8_9ACAR</name>
<keyword evidence="3" id="KW-0378">Hydrolase</keyword>
<evidence type="ECO:0000259" key="6">
    <source>
        <dbReference type="PROSITE" id="PS51934"/>
    </source>
</evidence>
<keyword evidence="5" id="KW-1133">Transmembrane helix</keyword>
<feature type="transmembrane region" description="Helical" evidence="5">
    <location>
        <begin position="12"/>
        <end position="33"/>
    </location>
</feature>
<comment type="similarity">
    <text evidence="1">Belongs to the H-rev107 family.</text>
</comment>
<dbReference type="GO" id="GO:0004623">
    <property type="term" value="F:phospholipase A2 activity"/>
    <property type="evidence" value="ECO:0007669"/>
    <property type="project" value="TreeGrafter"/>
</dbReference>
<keyword evidence="5" id="KW-0812">Transmembrane</keyword>
<keyword evidence="2" id="KW-0808">Transferase</keyword>
<dbReference type="Pfam" id="PF04970">
    <property type="entry name" value="LRAT"/>
    <property type="match status" value="1"/>
</dbReference>
<dbReference type="GO" id="GO:0005737">
    <property type="term" value="C:cytoplasm"/>
    <property type="evidence" value="ECO:0007669"/>
    <property type="project" value="TreeGrafter"/>
</dbReference>
<dbReference type="EMBL" id="OC920279">
    <property type="protein sequence ID" value="CAD7652366.1"/>
    <property type="molecule type" value="Genomic_DNA"/>
</dbReference>
<reference evidence="7" key="1">
    <citation type="submission" date="2020-11" db="EMBL/GenBank/DDBJ databases">
        <authorList>
            <person name="Tran Van P."/>
        </authorList>
    </citation>
    <scope>NUCLEOTIDE SEQUENCE</scope>
</reference>
<keyword evidence="5" id="KW-0472">Membrane</keyword>
<evidence type="ECO:0000256" key="4">
    <source>
        <dbReference type="ARBA" id="ARBA00023098"/>
    </source>
</evidence>
<evidence type="ECO:0000313" key="7">
    <source>
        <dbReference type="EMBL" id="CAD7652366.1"/>
    </source>
</evidence>
<protein>
    <recommendedName>
        <fullName evidence="6">LRAT domain-containing protein</fullName>
    </recommendedName>
</protein>
<dbReference type="AlphaFoldDB" id="A0A7R9QPG8"/>